<comment type="subcellular location">
    <subcellularLocation>
        <location evidence="1">Membrane</location>
        <topology evidence="1">Multi-pass membrane protein</topology>
    </subcellularLocation>
</comment>
<proteinExistence type="inferred from homology"/>
<feature type="transmembrane region" description="Helical" evidence="10">
    <location>
        <begin position="406"/>
        <end position="425"/>
    </location>
</feature>
<feature type="transmembrane region" description="Helical" evidence="10">
    <location>
        <begin position="298"/>
        <end position="319"/>
    </location>
</feature>
<dbReference type="GO" id="GO:0140359">
    <property type="term" value="F:ABC-type transporter activity"/>
    <property type="evidence" value="ECO:0007669"/>
    <property type="project" value="InterPro"/>
</dbReference>
<evidence type="ECO:0000313" key="12">
    <source>
        <dbReference type="EMBL" id="GIQ84958.1"/>
    </source>
</evidence>
<feature type="domain" description="ABC transporter" evidence="11">
    <location>
        <begin position="581"/>
        <end position="812"/>
    </location>
</feature>
<dbReference type="InterPro" id="IPR027417">
    <property type="entry name" value="P-loop_NTPase"/>
</dbReference>
<dbReference type="FunFam" id="3.40.50.300:FF:000335">
    <property type="entry name" value="ATP binding cassette subfamily A member 5"/>
    <property type="match status" value="1"/>
</dbReference>
<keyword evidence="9 10" id="KW-0472">Membrane</keyword>
<dbReference type="InterPro" id="IPR003593">
    <property type="entry name" value="AAA+_ATPase"/>
</dbReference>
<dbReference type="GO" id="GO:0005319">
    <property type="term" value="F:lipid transporter activity"/>
    <property type="evidence" value="ECO:0007669"/>
    <property type="project" value="TreeGrafter"/>
</dbReference>
<name>A0A9K3GJ70_9EUKA</name>
<evidence type="ECO:0000256" key="5">
    <source>
        <dbReference type="ARBA" id="ARBA00022737"/>
    </source>
</evidence>
<dbReference type="GO" id="GO:0016020">
    <property type="term" value="C:membrane"/>
    <property type="evidence" value="ECO:0007669"/>
    <property type="project" value="UniProtKB-SubCell"/>
</dbReference>
<dbReference type="InterPro" id="IPR003439">
    <property type="entry name" value="ABC_transporter-like_ATP-bd"/>
</dbReference>
<keyword evidence="13" id="KW-1185">Reference proteome</keyword>
<gene>
    <name evidence="12" type="ORF">KIPB_006554</name>
</gene>
<evidence type="ECO:0000256" key="9">
    <source>
        <dbReference type="ARBA" id="ARBA00023136"/>
    </source>
</evidence>
<dbReference type="AlphaFoldDB" id="A0A9K3GJ70"/>
<feature type="transmembrane region" description="Helical" evidence="10">
    <location>
        <begin position="340"/>
        <end position="365"/>
    </location>
</feature>
<evidence type="ECO:0000256" key="7">
    <source>
        <dbReference type="ARBA" id="ARBA00022840"/>
    </source>
</evidence>
<keyword evidence="4 10" id="KW-0812">Transmembrane</keyword>
<keyword evidence="3" id="KW-0813">Transport</keyword>
<evidence type="ECO:0000313" key="13">
    <source>
        <dbReference type="Proteomes" id="UP000265618"/>
    </source>
</evidence>
<comment type="similarity">
    <text evidence="2">Belongs to the ABC transporter superfamily. ABCA family.</text>
</comment>
<dbReference type="Pfam" id="PF12698">
    <property type="entry name" value="ABC2_membrane_3"/>
    <property type="match status" value="1"/>
</dbReference>
<reference evidence="12 13" key="1">
    <citation type="journal article" date="2018" name="PLoS ONE">
        <title>The draft genome of Kipferlia bialata reveals reductive genome evolution in fornicate parasites.</title>
        <authorList>
            <person name="Tanifuji G."/>
            <person name="Takabayashi S."/>
            <person name="Kume K."/>
            <person name="Takagi M."/>
            <person name="Nakayama T."/>
            <person name="Kamikawa R."/>
            <person name="Inagaki Y."/>
            <person name="Hashimoto T."/>
        </authorList>
    </citation>
    <scope>NUCLEOTIDE SEQUENCE [LARGE SCALE GENOMIC DNA]</scope>
    <source>
        <strain evidence="12">NY0173</strain>
    </source>
</reference>
<dbReference type="InterPro" id="IPR026082">
    <property type="entry name" value="ABCA"/>
</dbReference>
<keyword evidence="5" id="KW-0677">Repeat</keyword>
<feature type="transmembrane region" description="Helical" evidence="10">
    <location>
        <begin position="6"/>
        <end position="23"/>
    </location>
</feature>
<dbReference type="CDD" id="cd03263">
    <property type="entry name" value="ABC_subfamily_A"/>
    <property type="match status" value="1"/>
</dbReference>
<feature type="transmembrane region" description="Helical" evidence="10">
    <location>
        <begin position="377"/>
        <end position="399"/>
    </location>
</feature>
<dbReference type="PANTHER" id="PTHR19229:SF36">
    <property type="entry name" value="ATP-BINDING CASSETTE SUB-FAMILY A MEMBER 2"/>
    <property type="match status" value="1"/>
</dbReference>
<dbReference type="SUPFAM" id="SSF52540">
    <property type="entry name" value="P-loop containing nucleoside triphosphate hydrolases"/>
    <property type="match status" value="1"/>
</dbReference>
<accession>A0A9K3GJ70</accession>
<evidence type="ECO:0000256" key="2">
    <source>
        <dbReference type="ARBA" id="ARBA00008869"/>
    </source>
</evidence>
<dbReference type="InterPro" id="IPR013525">
    <property type="entry name" value="ABC2_TM"/>
</dbReference>
<dbReference type="SMART" id="SM00382">
    <property type="entry name" value="AAA"/>
    <property type="match status" value="1"/>
</dbReference>
<organism evidence="12 13">
    <name type="scientific">Kipferlia bialata</name>
    <dbReference type="NCBI Taxonomy" id="797122"/>
    <lineage>
        <taxon>Eukaryota</taxon>
        <taxon>Metamonada</taxon>
        <taxon>Carpediemonas-like organisms</taxon>
        <taxon>Kipferlia</taxon>
    </lineage>
</organism>
<comment type="caution">
    <text evidence="12">The sequence shown here is derived from an EMBL/GenBank/DDBJ whole genome shotgun (WGS) entry which is preliminary data.</text>
</comment>
<feature type="transmembrane region" description="Helical" evidence="10">
    <location>
        <begin position="30"/>
        <end position="50"/>
    </location>
</feature>
<dbReference type="Gene3D" id="3.40.50.300">
    <property type="entry name" value="P-loop containing nucleotide triphosphate hydrolases"/>
    <property type="match status" value="1"/>
</dbReference>
<protein>
    <submittedName>
        <fullName evidence="12">ABC transporter A, ABCA</fullName>
    </submittedName>
</protein>
<dbReference type="GO" id="GO:0016887">
    <property type="term" value="F:ATP hydrolysis activity"/>
    <property type="evidence" value="ECO:0007669"/>
    <property type="project" value="InterPro"/>
</dbReference>
<evidence type="ECO:0000256" key="3">
    <source>
        <dbReference type="ARBA" id="ARBA00022448"/>
    </source>
</evidence>
<feature type="transmembrane region" description="Helical" evidence="10">
    <location>
        <begin position="475"/>
        <end position="496"/>
    </location>
</feature>
<dbReference type="PANTHER" id="PTHR19229">
    <property type="entry name" value="ATP-BINDING CASSETTE TRANSPORTER SUBFAMILY A ABCA"/>
    <property type="match status" value="1"/>
</dbReference>
<evidence type="ECO:0000259" key="11">
    <source>
        <dbReference type="PROSITE" id="PS50893"/>
    </source>
</evidence>
<sequence length="936" mass="102788">MSIHSVVPLLYSYHIFTSILLTLRQRGILLAQFLFPLILSAVSLCLVHVAQRIQDGQDHPPGAVIEAHFRTDNGWAGGVIQVFEEETDRDQWGSFMGNQTHTHEWPTRRQHPYSGMWRNINTYGIGSRGDCIRNEAGHCVPFPNVSDRVFTSADTVDDYLYTQLQAANNAYSLEELLVGKEYIDICPNLVFIVDGSSNVYQYDMVSHRYTSAPDTIVTNYTIQIPTHVPYLTGMDNSYNLMGEPMLMVFEGVVSDIMLQGMDVEEHLLDRLPVFSTATRVQVTSFPVPMTPDVIAADLTFPLLAFTFTFVFVIHTSAILQEKEAGLRSHMRLAGMLSTPFYASWLTVCVAVSLTVFAVVYVVGVVTGESVYTESTPLAWVMLLVAWSVAVSGFSLLYTVCFQSTKTAILVAVVVLMVQAPLFQYADVLVDMPAWLRAWPFFQFFEGLGYLAPLGPSPSHVTFADMTEPSPRGVSFMYACLLLLGEGAACALLGMYLDSVLPIRLGGQGKHPLYLSRRKGEECSEESQTEQTPLMTDSKDVFETVSTEPYEEDEGSDVTGERCRVAALMGVDTLPPLVMASLRKEYPSTTGDPPSTAVHCTTLAVSKGECFGLLGENGSGKSTTLNMVCGVVQPTSGTAYVCGENVWKTTKGTMTDSVGVCPQHDRLHMDLTVREELVLYLRLRGQSQVEAQRLVTPLLKSVGLGPQSESQIATLSGGMQRRTSLAIALTGSPSVLLLDEPTSGLDPVTRMELWQTIPRVKGGRALVLTTHCMAEADALCDRVGIVVAGRLQCIGTPTSLCQRYALGYVLCFLHRSSVEQGVKNIAADTVTRDSTDTCRSTLLQCIQDTVCKDAYTQSGHGKTTEIIVPKHRVAGTERGAEPDTLTPGVLVDRVQSIVDTQEGIEDWTFADASLQELFVHVINQAHTRYRLMEMTHS</sequence>
<dbReference type="EMBL" id="BDIP01001700">
    <property type="protein sequence ID" value="GIQ84958.1"/>
    <property type="molecule type" value="Genomic_DNA"/>
</dbReference>
<dbReference type="Pfam" id="PF00005">
    <property type="entry name" value="ABC_tran"/>
    <property type="match status" value="1"/>
</dbReference>
<dbReference type="Proteomes" id="UP000265618">
    <property type="component" value="Unassembled WGS sequence"/>
</dbReference>
<dbReference type="PROSITE" id="PS50893">
    <property type="entry name" value="ABC_TRANSPORTER_2"/>
    <property type="match status" value="1"/>
</dbReference>
<dbReference type="OrthoDB" id="8061355at2759"/>
<dbReference type="GO" id="GO:0005524">
    <property type="term" value="F:ATP binding"/>
    <property type="evidence" value="ECO:0007669"/>
    <property type="project" value="UniProtKB-KW"/>
</dbReference>
<keyword evidence="8 10" id="KW-1133">Transmembrane helix</keyword>
<evidence type="ECO:0000256" key="1">
    <source>
        <dbReference type="ARBA" id="ARBA00004141"/>
    </source>
</evidence>
<evidence type="ECO:0000256" key="4">
    <source>
        <dbReference type="ARBA" id="ARBA00022692"/>
    </source>
</evidence>
<keyword evidence="7" id="KW-0067">ATP-binding</keyword>
<evidence type="ECO:0000256" key="10">
    <source>
        <dbReference type="SAM" id="Phobius"/>
    </source>
</evidence>
<evidence type="ECO:0000256" key="8">
    <source>
        <dbReference type="ARBA" id="ARBA00022989"/>
    </source>
</evidence>
<keyword evidence="6" id="KW-0547">Nucleotide-binding</keyword>
<evidence type="ECO:0000256" key="6">
    <source>
        <dbReference type="ARBA" id="ARBA00022741"/>
    </source>
</evidence>